<evidence type="ECO:0000313" key="3">
    <source>
        <dbReference type="Proteomes" id="UP000184275"/>
    </source>
</evidence>
<organism evidence="2 3">
    <name type="scientific">Fibrobacter intestinalis</name>
    <dbReference type="NCBI Taxonomy" id="28122"/>
    <lineage>
        <taxon>Bacteria</taxon>
        <taxon>Pseudomonadati</taxon>
        <taxon>Fibrobacterota</taxon>
        <taxon>Fibrobacteria</taxon>
        <taxon>Fibrobacterales</taxon>
        <taxon>Fibrobacteraceae</taxon>
        <taxon>Fibrobacter</taxon>
    </lineage>
</organism>
<sequence length="266" mass="29543">MNRICRNLLVLIGFTGVALAAPMEKAPVSSSSAALPLNAGTAASSSSATLMRGLGDFGKAIEAKMDSISASLSSAKASNSDSIAKVKADSVRAAIQAGSYVPRAQYDKSNFDSWKIDTVYQKSMKERVAGTWRTPILSHGHAFRDAELNFLGNDTILGTTRTYSDSGRYQMTGEYTYRARYRFDNDSTIVTREVFKDRGVVRWDFIHFRIQDEKFLYHLVKIEFRDLNDNWLNALQGFDKVEPEVYLRVKDGNAAGPKSVLNVNDK</sequence>
<feature type="chain" id="PRO_5009920828" description="Outer membrane lipoprotein-sorting protein" evidence="1">
    <location>
        <begin position="21"/>
        <end position="266"/>
    </location>
</feature>
<evidence type="ECO:0000313" key="2">
    <source>
        <dbReference type="EMBL" id="SHK40633.1"/>
    </source>
</evidence>
<name>A0A1M6S7D0_9BACT</name>
<dbReference type="Proteomes" id="UP000184275">
    <property type="component" value="Unassembled WGS sequence"/>
</dbReference>
<protein>
    <recommendedName>
        <fullName evidence="4">Outer membrane lipoprotein-sorting protein</fullName>
    </recommendedName>
</protein>
<keyword evidence="3" id="KW-1185">Reference proteome</keyword>
<keyword evidence="1" id="KW-0732">Signal</keyword>
<dbReference type="AlphaFoldDB" id="A0A1M6S7D0"/>
<reference evidence="3" key="1">
    <citation type="submission" date="2016-11" db="EMBL/GenBank/DDBJ databases">
        <authorList>
            <person name="Varghese N."/>
            <person name="Submissions S."/>
        </authorList>
    </citation>
    <scope>NUCLEOTIDE SEQUENCE [LARGE SCALE GENOMIC DNA]</scope>
    <source>
        <strain evidence="3">UWOS</strain>
    </source>
</reference>
<accession>A0A1M6S7D0</accession>
<proteinExistence type="predicted"/>
<dbReference type="RefSeq" id="WP_073302941.1">
    <property type="nucleotide sequence ID" value="NZ_FRAW01000005.1"/>
</dbReference>
<gene>
    <name evidence="2" type="ORF">SAMN05720469_10566</name>
</gene>
<evidence type="ECO:0000256" key="1">
    <source>
        <dbReference type="SAM" id="SignalP"/>
    </source>
</evidence>
<feature type="signal peptide" evidence="1">
    <location>
        <begin position="1"/>
        <end position="20"/>
    </location>
</feature>
<evidence type="ECO:0008006" key="4">
    <source>
        <dbReference type="Google" id="ProtNLM"/>
    </source>
</evidence>
<dbReference type="EMBL" id="FRAW01000005">
    <property type="protein sequence ID" value="SHK40633.1"/>
    <property type="molecule type" value="Genomic_DNA"/>
</dbReference>